<dbReference type="STRING" id="262209.AWH69_00800"/>
<reference evidence="1 2" key="1">
    <citation type="submission" date="2016-01" db="EMBL/GenBank/DDBJ databases">
        <title>Janibacter melonis strain CD11_4 genome sequencing and assembly.</title>
        <authorList>
            <person name="Nair G.R."/>
            <person name="Kaur G."/>
            <person name="Chander A.M."/>
            <person name="Mayilraj S."/>
        </authorList>
    </citation>
    <scope>NUCLEOTIDE SEQUENCE [LARGE SCALE GENOMIC DNA]</scope>
    <source>
        <strain evidence="1 2">CD11-4</strain>
    </source>
</reference>
<protein>
    <submittedName>
        <fullName evidence="1">Uncharacterized protein</fullName>
    </submittedName>
</protein>
<organism evidence="1 2">
    <name type="scientific">Janibacter melonis</name>
    <dbReference type="NCBI Taxonomy" id="262209"/>
    <lineage>
        <taxon>Bacteria</taxon>
        <taxon>Bacillati</taxon>
        <taxon>Actinomycetota</taxon>
        <taxon>Actinomycetes</taxon>
        <taxon>Micrococcales</taxon>
        <taxon>Intrasporangiaceae</taxon>
        <taxon>Janibacter</taxon>
    </lineage>
</organism>
<evidence type="ECO:0000313" key="2">
    <source>
        <dbReference type="Proteomes" id="UP000076976"/>
    </source>
</evidence>
<evidence type="ECO:0000313" key="1">
    <source>
        <dbReference type="EMBL" id="OAB88386.1"/>
    </source>
</evidence>
<dbReference type="EMBL" id="LQZG01000001">
    <property type="protein sequence ID" value="OAB88386.1"/>
    <property type="molecule type" value="Genomic_DNA"/>
</dbReference>
<gene>
    <name evidence="1" type="ORF">AWH69_00800</name>
</gene>
<sequence length="156" mass="16719">MRAVVVHDGVDLAPGAQDRLLAEVERPGRRLVRVVCAPARCYVVDRELLAAALGSVPPEVLAAAGEDVDALLARAIGLDPSAHVTDVADLTTGLWRHWVDGESVGVRAAGTATPQWQTAVRRAYSPAARARTAVRRSLGRARRAIARRRHRGGQAR</sequence>
<dbReference type="Proteomes" id="UP000076976">
    <property type="component" value="Unassembled WGS sequence"/>
</dbReference>
<proteinExistence type="predicted"/>
<name>A0A176QF36_9MICO</name>
<keyword evidence="2" id="KW-1185">Reference proteome</keyword>
<dbReference type="AlphaFoldDB" id="A0A176QF36"/>
<comment type="caution">
    <text evidence="1">The sequence shown here is derived from an EMBL/GenBank/DDBJ whole genome shotgun (WGS) entry which is preliminary data.</text>
</comment>
<accession>A0A176QF36</accession>